<evidence type="ECO:0000313" key="1">
    <source>
        <dbReference type="EMBL" id="KNC70072.1"/>
    </source>
</evidence>
<dbReference type="GeneID" id="25917909"/>
<reference evidence="1 2" key="1">
    <citation type="submission" date="2011-02" db="EMBL/GenBank/DDBJ databases">
        <title>The Genome Sequence of Sphaeroforma arctica JP610.</title>
        <authorList>
            <consortium name="The Broad Institute Genome Sequencing Platform"/>
            <person name="Russ C."/>
            <person name="Cuomo C."/>
            <person name="Young S.K."/>
            <person name="Zeng Q."/>
            <person name="Gargeya S."/>
            <person name="Alvarado L."/>
            <person name="Berlin A."/>
            <person name="Chapman S.B."/>
            <person name="Chen Z."/>
            <person name="Freedman E."/>
            <person name="Gellesch M."/>
            <person name="Goldberg J."/>
            <person name="Griggs A."/>
            <person name="Gujja S."/>
            <person name="Heilman E."/>
            <person name="Heiman D."/>
            <person name="Howarth C."/>
            <person name="Mehta T."/>
            <person name="Neiman D."/>
            <person name="Pearson M."/>
            <person name="Roberts A."/>
            <person name="Saif S."/>
            <person name="Shea T."/>
            <person name="Shenoy N."/>
            <person name="Sisk P."/>
            <person name="Stolte C."/>
            <person name="Sykes S."/>
            <person name="White J."/>
            <person name="Yandava C."/>
            <person name="Burger G."/>
            <person name="Gray M.W."/>
            <person name="Holland P.W.H."/>
            <person name="King N."/>
            <person name="Lang F.B.F."/>
            <person name="Roger A.J."/>
            <person name="Ruiz-Trillo I."/>
            <person name="Haas B."/>
            <person name="Nusbaum C."/>
            <person name="Birren B."/>
        </authorList>
    </citation>
    <scope>NUCLEOTIDE SEQUENCE [LARGE SCALE GENOMIC DNA]</scope>
    <source>
        <strain evidence="1 2">JP610</strain>
    </source>
</reference>
<feature type="non-terminal residue" evidence="1">
    <location>
        <position position="1"/>
    </location>
</feature>
<proteinExistence type="predicted"/>
<organism evidence="1 2">
    <name type="scientific">Sphaeroforma arctica JP610</name>
    <dbReference type="NCBI Taxonomy" id="667725"/>
    <lineage>
        <taxon>Eukaryota</taxon>
        <taxon>Ichthyosporea</taxon>
        <taxon>Ichthyophonida</taxon>
        <taxon>Sphaeroforma</taxon>
    </lineage>
</organism>
<accession>A0A0L0F071</accession>
<keyword evidence="2" id="KW-1185">Reference proteome</keyword>
<dbReference type="AlphaFoldDB" id="A0A0L0F071"/>
<feature type="non-terminal residue" evidence="1">
    <location>
        <position position="60"/>
    </location>
</feature>
<dbReference type="EMBL" id="KQ252247">
    <property type="protein sequence ID" value="KNC70072.1"/>
    <property type="molecule type" value="Genomic_DNA"/>
</dbReference>
<dbReference type="RefSeq" id="XP_014143974.1">
    <property type="nucleotide sequence ID" value="XM_014288499.1"/>
</dbReference>
<name>A0A0L0F071_9EUKA</name>
<gene>
    <name evidence="1" type="ORF">SARC_17405</name>
</gene>
<evidence type="ECO:0000313" key="2">
    <source>
        <dbReference type="Proteomes" id="UP000054560"/>
    </source>
</evidence>
<dbReference type="Proteomes" id="UP000054560">
    <property type="component" value="Unassembled WGS sequence"/>
</dbReference>
<protein>
    <submittedName>
        <fullName evidence="1">Uncharacterized protein</fullName>
    </submittedName>
</protein>
<sequence length="60" mass="6757">VYVSAYDDCTTQNDDPICMNTNETGYLYSCPYDGVALKDMEVLTAGPIAEYTISHYLDRH</sequence>